<dbReference type="AlphaFoldDB" id="A0A231UWW0"/>
<feature type="compositionally biased region" description="Low complexity" evidence="1">
    <location>
        <begin position="35"/>
        <end position="50"/>
    </location>
</feature>
<reference evidence="5" key="1">
    <citation type="journal article" date="2017" name="Int. J. Syst. Evol. Microbiol.">
        <title>Notoacmeibacter marinus gen. nov., sp. nov., isolated from the gut of a limpet and proposal of Notoacmeibacteraceae fam. nov. in the order Rhizobiales of the class Alphaproteobacteria.</title>
        <authorList>
            <person name="Huang Z."/>
            <person name="Guo F."/>
            <person name="Lai Q."/>
        </authorList>
    </citation>
    <scope>NUCLEOTIDE SEQUENCE [LARGE SCALE GENOMIC DNA]</scope>
    <source>
        <strain evidence="5">XMTR2A4</strain>
    </source>
</reference>
<organism evidence="4 5">
    <name type="scientific">Notoacmeibacter marinus</name>
    <dbReference type="NCBI Taxonomy" id="1876515"/>
    <lineage>
        <taxon>Bacteria</taxon>
        <taxon>Pseudomonadati</taxon>
        <taxon>Pseudomonadota</taxon>
        <taxon>Alphaproteobacteria</taxon>
        <taxon>Hyphomicrobiales</taxon>
        <taxon>Notoacmeibacteraceae</taxon>
        <taxon>Notoacmeibacter</taxon>
    </lineage>
</organism>
<evidence type="ECO:0000313" key="4">
    <source>
        <dbReference type="EMBL" id="OXT00439.1"/>
    </source>
</evidence>
<evidence type="ECO:0000259" key="3">
    <source>
        <dbReference type="Pfam" id="PF05239"/>
    </source>
</evidence>
<evidence type="ECO:0000313" key="5">
    <source>
        <dbReference type="Proteomes" id="UP000215405"/>
    </source>
</evidence>
<feature type="compositionally biased region" description="Acidic residues" evidence="1">
    <location>
        <begin position="215"/>
        <end position="232"/>
    </location>
</feature>
<gene>
    <name evidence="4" type="ORF">B7H23_09930</name>
</gene>
<dbReference type="Gene3D" id="2.30.30.240">
    <property type="entry name" value="PRC-barrel domain"/>
    <property type="match status" value="2"/>
</dbReference>
<dbReference type="Pfam" id="PF05239">
    <property type="entry name" value="PRC"/>
    <property type="match status" value="2"/>
</dbReference>
<dbReference type="PANTHER" id="PTHR36505:SF1">
    <property type="entry name" value="BLR1072 PROTEIN"/>
    <property type="match status" value="1"/>
</dbReference>
<dbReference type="InterPro" id="IPR011033">
    <property type="entry name" value="PRC_barrel-like_sf"/>
</dbReference>
<feature type="domain" description="PRC-barrel" evidence="3">
    <location>
        <begin position="55"/>
        <end position="136"/>
    </location>
</feature>
<protein>
    <recommendedName>
        <fullName evidence="3">PRC-barrel domain-containing protein</fullName>
    </recommendedName>
</protein>
<feature type="region of interest" description="Disordered" evidence="1">
    <location>
        <begin position="154"/>
        <end position="274"/>
    </location>
</feature>
<feature type="signal peptide" evidence="2">
    <location>
        <begin position="1"/>
        <end position="21"/>
    </location>
</feature>
<sequence>MLRKMFATTAIAALMTAPVMAQDATEQDKAKEMEASSTTTMEASSDSMSSDINEEDMLASTFIGKTVYTSTNDDAEAIGDVEDVVLDKSGKVDAVVVSVGGFLGIGDKSVALPFDRLSMEMKDGEQWIVSDATSEELNQMAEFDADMLAPEQPEAAMTEAEGEAAEGAEEAEPMAEEAGQETEQAAETAAMETEQAAETAATETEQAADATANEAEQETEEAAAEVEQEGEQMAEQGQDATVPVVPADGEPAATEQQAMAEQPSLRESMQPADMESVSVEQLIGTTVYGQSEENLGEIGDVILGDDKSIEAYIIDVGGFLGIGEKPVAISPDAIELMKQAESDDYAIFTKFTEEQLDQQAEYSQEEYEANPDSVVLK</sequence>
<name>A0A231UWW0_9HYPH</name>
<dbReference type="EMBL" id="NBYO01000002">
    <property type="protein sequence ID" value="OXT00439.1"/>
    <property type="molecule type" value="Genomic_DNA"/>
</dbReference>
<comment type="caution">
    <text evidence="4">The sequence shown here is derived from an EMBL/GenBank/DDBJ whole genome shotgun (WGS) entry which is preliminary data.</text>
</comment>
<feature type="compositionally biased region" description="Low complexity" evidence="1">
    <location>
        <begin position="181"/>
        <end position="214"/>
    </location>
</feature>
<feature type="chain" id="PRO_5012917993" description="PRC-barrel domain-containing protein" evidence="2">
    <location>
        <begin position="22"/>
        <end position="377"/>
    </location>
</feature>
<accession>A0A231UWW0</accession>
<dbReference type="RefSeq" id="WP_094077266.1">
    <property type="nucleotide sequence ID" value="NZ_NBYO01000002.1"/>
</dbReference>
<feature type="domain" description="PRC-barrel" evidence="3">
    <location>
        <begin position="274"/>
        <end position="355"/>
    </location>
</feature>
<proteinExistence type="predicted"/>
<feature type="region of interest" description="Disordered" evidence="1">
    <location>
        <begin position="25"/>
        <end position="50"/>
    </location>
</feature>
<keyword evidence="5" id="KW-1185">Reference proteome</keyword>
<evidence type="ECO:0000256" key="2">
    <source>
        <dbReference type="SAM" id="SignalP"/>
    </source>
</evidence>
<dbReference type="SUPFAM" id="SSF50346">
    <property type="entry name" value="PRC-barrel domain"/>
    <property type="match status" value="2"/>
</dbReference>
<feature type="compositionally biased region" description="Acidic residues" evidence="1">
    <location>
        <begin position="160"/>
        <end position="180"/>
    </location>
</feature>
<keyword evidence="2" id="KW-0732">Signal</keyword>
<dbReference type="InterPro" id="IPR027275">
    <property type="entry name" value="PRC-brl_dom"/>
</dbReference>
<evidence type="ECO:0000256" key="1">
    <source>
        <dbReference type="SAM" id="MobiDB-lite"/>
    </source>
</evidence>
<dbReference type="Proteomes" id="UP000215405">
    <property type="component" value="Unassembled WGS sequence"/>
</dbReference>
<dbReference type="PANTHER" id="PTHR36505">
    <property type="entry name" value="BLR1072 PROTEIN"/>
    <property type="match status" value="1"/>
</dbReference>
<dbReference type="OrthoDB" id="7876889at2"/>